<dbReference type="FunFam" id="3.80.10.10:FF:000041">
    <property type="entry name" value="LRR receptor-like serine/threonine-protein kinase ERECTA"/>
    <property type="match status" value="1"/>
</dbReference>
<evidence type="ECO:0000256" key="10">
    <source>
        <dbReference type="ARBA" id="ARBA00023170"/>
    </source>
</evidence>
<dbReference type="PANTHER" id="PTHR48052:SF29">
    <property type="entry name" value="PROTEIN KINASE DOMAIN-CONTAINING PROTEIN"/>
    <property type="match status" value="1"/>
</dbReference>
<keyword evidence="4" id="KW-0433">Leucine-rich repeat</keyword>
<dbReference type="Pfam" id="PF00560">
    <property type="entry name" value="LRR_1"/>
    <property type="match status" value="1"/>
</dbReference>
<evidence type="ECO:0000256" key="5">
    <source>
        <dbReference type="ARBA" id="ARBA00022692"/>
    </source>
</evidence>
<name>A0A072UTG7_MEDTR</name>
<comment type="similarity">
    <text evidence="2">Belongs to the RLP family.</text>
</comment>
<dbReference type="AlphaFoldDB" id="A0A072UTG7"/>
<keyword evidence="8" id="KW-1133">Transmembrane helix</keyword>
<keyword evidence="12" id="KW-0808">Transferase</keyword>
<dbReference type="Gene3D" id="3.80.10.10">
    <property type="entry name" value="Ribonuclease Inhibitor"/>
    <property type="match status" value="2"/>
</dbReference>
<dbReference type="GO" id="GO:0005886">
    <property type="term" value="C:plasma membrane"/>
    <property type="evidence" value="ECO:0007669"/>
    <property type="project" value="UniProtKB-SubCell"/>
</dbReference>
<protein>
    <submittedName>
        <fullName evidence="12">Leucine-rich receptor-like kinase family protein</fullName>
    </submittedName>
</protein>
<keyword evidence="12" id="KW-0418">Kinase</keyword>
<evidence type="ECO:0000256" key="4">
    <source>
        <dbReference type="ARBA" id="ARBA00022614"/>
    </source>
</evidence>
<proteinExistence type="inferred from homology"/>
<evidence type="ECO:0000256" key="8">
    <source>
        <dbReference type="ARBA" id="ARBA00022989"/>
    </source>
</evidence>
<keyword evidence="9" id="KW-0472">Membrane</keyword>
<dbReference type="GO" id="GO:0016301">
    <property type="term" value="F:kinase activity"/>
    <property type="evidence" value="ECO:0007669"/>
    <property type="project" value="UniProtKB-KW"/>
</dbReference>
<sequence>MSPGLGLKVLQKGEKQNTQIHTPLVHPHIFIITATPLNIRTHKQRNILPITSLFKLKIIERVRLQDNNLSGKLSLEITQLPWKYLLDISGNKLSGRINVRKWNMPSVQMLNLANNNFSSDLPNSFDSNKVEGLDLSQNQFSGYIQIGFRNLPELVQLKLNNNNLFGKFPEELFQCNKLVSLDLSHNQLFGEIPDFRKTRRNVGSWSI</sequence>
<keyword evidence="10 12" id="KW-0675">Receptor</keyword>
<keyword evidence="6" id="KW-0732">Signal</keyword>
<dbReference type="PROSITE" id="PS51450">
    <property type="entry name" value="LRR"/>
    <property type="match status" value="1"/>
</dbReference>
<reference evidence="13" key="3">
    <citation type="submission" date="2015-04" db="UniProtKB">
        <authorList>
            <consortium name="EnsemblPlants"/>
        </authorList>
    </citation>
    <scope>IDENTIFICATION</scope>
    <source>
        <strain evidence="13">cv. Jemalong A17</strain>
    </source>
</reference>
<dbReference type="EMBL" id="CM001220">
    <property type="protein sequence ID" value="KEH29185.1"/>
    <property type="molecule type" value="Genomic_DNA"/>
</dbReference>
<comment type="subcellular location">
    <subcellularLocation>
        <location evidence="1">Cell membrane</location>
        <topology evidence="1">Single-pass type I membrane protein</topology>
    </subcellularLocation>
</comment>
<keyword evidence="7" id="KW-0677">Repeat</keyword>
<evidence type="ECO:0000256" key="6">
    <source>
        <dbReference type="ARBA" id="ARBA00022729"/>
    </source>
</evidence>
<dbReference type="InterPro" id="IPR001611">
    <property type="entry name" value="Leu-rich_rpt"/>
</dbReference>
<keyword evidence="11" id="KW-0325">Glycoprotein</keyword>
<evidence type="ECO:0000256" key="1">
    <source>
        <dbReference type="ARBA" id="ARBA00004251"/>
    </source>
</evidence>
<evidence type="ECO:0000256" key="7">
    <source>
        <dbReference type="ARBA" id="ARBA00022737"/>
    </source>
</evidence>
<keyword evidence="14" id="KW-1185">Reference proteome</keyword>
<dbReference type="Proteomes" id="UP000002051">
    <property type="component" value="Chromosome 4"/>
</dbReference>
<evidence type="ECO:0000256" key="11">
    <source>
        <dbReference type="ARBA" id="ARBA00023180"/>
    </source>
</evidence>
<reference evidence="12 14" key="1">
    <citation type="journal article" date="2011" name="Nature">
        <title>The Medicago genome provides insight into the evolution of rhizobial symbioses.</title>
        <authorList>
            <person name="Young N.D."/>
            <person name="Debelle F."/>
            <person name="Oldroyd G.E."/>
            <person name="Geurts R."/>
            <person name="Cannon S.B."/>
            <person name="Udvardi M.K."/>
            <person name="Benedito V.A."/>
            <person name="Mayer K.F."/>
            <person name="Gouzy J."/>
            <person name="Schoof H."/>
            <person name="Van de Peer Y."/>
            <person name="Proost S."/>
            <person name="Cook D.R."/>
            <person name="Meyers B.C."/>
            <person name="Spannagl M."/>
            <person name="Cheung F."/>
            <person name="De Mita S."/>
            <person name="Krishnakumar V."/>
            <person name="Gundlach H."/>
            <person name="Zhou S."/>
            <person name="Mudge J."/>
            <person name="Bharti A.K."/>
            <person name="Murray J.D."/>
            <person name="Naoumkina M.A."/>
            <person name="Rosen B."/>
            <person name="Silverstein K.A."/>
            <person name="Tang H."/>
            <person name="Rombauts S."/>
            <person name="Zhao P.X."/>
            <person name="Zhou P."/>
            <person name="Barbe V."/>
            <person name="Bardou P."/>
            <person name="Bechner M."/>
            <person name="Bellec A."/>
            <person name="Berger A."/>
            <person name="Berges H."/>
            <person name="Bidwell S."/>
            <person name="Bisseling T."/>
            <person name="Choisne N."/>
            <person name="Couloux A."/>
            <person name="Denny R."/>
            <person name="Deshpande S."/>
            <person name="Dai X."/>
            <person name="Doyle J.J."/>
            <person name="Dudez A.M."/>
            <person name="Farmer A.D."/>
            <person name="Fouteau S."/>
            <person name="Franken C."/>
            <person name="Gibelin C."/>
            <person name="Gish J."/>
            <person name="Goldstein S."/>
            <person name="Gonzalez A.J."/>
            <person name="Green P.J."/>
            <person name="Hallab A."/>
            <person name="Hartog M."/>
            <person name="Hua A."/>
            <person name="Humphray S.J."/>
            <person name="Jeong D.H."/>
            <person name="Jing Y."/>
            <person name="Jocker A."/>
            <person name="Kenton S.M."/>
            <person name="Kim D.J."/>
            <person name="Klee K."/>
            <person name="Lai H."/>
            <person name="Lang C."/>
            <person name="Lin S."/>
            <person name="Macmil S.L."/>
            <person name="Magdelenat G."/>
            <person name="Matthews L."/>
            <person name="McCorrison J."/>
            <person name="Monaghan E.L."/>
            <person name="Mun J.H."/>
            <person name="Najar F.Z."/>
            <person name="Nicholson C."/>
            <person name="Noirot C."/>
            <person name="O'Bleness M."/>
            <person name="Paule C.R."/>
            <person name="Poulain J."/>
            <person name="Prion F."/>
            <person name="Qin B."/>
            <person name="Qu C."/>
            <person name="Retzel E.F."/>
            <person name="Riddle C."/>
            <person name="Sallet E."/>
            <person name="Samain S."/>
            <person name="Samson N."/>
            <person name="Sanders I."/>
            <person name="Saurat O."/>
            <person name="Scarpelli C."/>
            <person name="Schiex T."/>
            <person name="Segurens B."/>
            <person name="Severin A.J."/>
            <person name="Sherrier D.J."/>
            <person name="Shi R."/>
            <person name="Sims S."/>
            <person name="Singer S.R."/>
            <person name="Sinharoy S."/>
            <person name="Sterck L."/>
            <person name="Viollet A."/>
            <person name="Wang B.B."/>
            <person name="Wang K."/>
            <person name="Wang M."/>
            <person name="Wang X."/>
            <person name="Warfsmann J."/>
            <person name="Weissenbach J."/>
            <person name="White D.D."/>
            <person name="White J.D."/>
            <person name="Wiley G.B."/>
            <person name="Wincker P."/>
            <person name="Xing Y."/>
            <person name="Yang L."/>
            <person name="Yao Z."/>
            <person name="Ying F."/>
            <person name="Zhai J."/>
            <person name="Zhou L."/>
            <person name="Zuber A."/>
            <person name="Denarie J."/>
            <person name="Dixon R.A."/>
            <person name="May G.D."/>
            <person name="Schwartz D.C."/>
            <person name="Rogers J."/>
            <person name="Quetier F."/>
            <person name="Town C.D."/>
            <person name="Roe B.A."/>
        </authorList>
    </citation>
    <scope>NUCLEOTIDE SEQUENCE [LARGE SCALE GENOMIC DNA]</scope>
    <source>
        <strain evidence="12">A17</strain>
        <strain evidence="13 14">cv. Jemalong A17</strain>
    </source>
</reference>
<dbReference type="PANTHER" id="PTHR48052">
    <property type="entry name" value="UNNAMED PRODUCT"/>
    <property type="match status" value="1"/>
</dbReference>
<evidence type="ECO:0000256" key="2">
    <source>
        <dbReference type="ARBA" id="ARBA00009592"/>
    </source>
</evidence>
<gene>
    <name evidence="12" type="ordered locus">MTR_4g027410</name>
</gene>
<accession>A0A072UTG7</accession>
<dbReference type="STRING" id="3880.A0A072UTG7"/>
<evidence type="ECO:0000313" key="12">
    <source>
        <dbReference type="EMBL" id="KEH29185.1"/>
    </source>
</evidence>
<dbReference type="SUPFAM" id="SSF52058">
    <property type="entry name" value="L domain-like"/>
    <property type="match status" value="1"/>
</dbReference>
<evidence type="ECO:0000313" key="13">
    <source>
        <dbReference type="EnsemblPlants" id="KEH29185"/>
    </source>
</evidence>
<dbReference type="EnsemblPlants" id="KEH29185">
    <property type="protein sequence ID" value="KEH29185"/>
    <property type="gene ID" value="MTR_4g027410"/>
</dbReference>
<reference evidence="12 14" key="2">
    <citation type="journal article" date="2014" name="BMC Genomics">
        <title>An improved genome release (version Mt4.0) for the model legume Medicago truncatula.</title>
        <authorList>
            <person name="Tang H."/>
            <person name="Krishnakumar V."/>
            <person name="Bidwell S."/>
            <person name="Rosen B."/>
            <person name="Chan A."/>
            <person name="Zhou S."/>
            <person name="Gentzbittel L."/>
            <person name="Childs K.L."/>
            <person name="Yandell M."/>
            <person name="Gundlach H."/>
            <person name="Mayer K.F."/>
            <person name="Schwartz D.C."/>
            <person name="Town C.D."/>
        </authorList>
    </citation>
    <scope>GENOME REANNOTATION</scope>
    <source>
        <strain evidence="12">A17</strain>
        <strain evidence="13 14">cv. Jemalong A17</strain>
    </source>
</reference>
<keyword evidence="5" id="KW-0812">Transmembrane</keyword>
<dbReference type="Pfam" id="PF13855">
    <property type="entry name" value="LRR_8"/>
    <property type="match status" value="1"/>
</dbReference>
<keyword evidence="3" id="KW-1003">Cell membrane</keyword>
<evidence type="ECO:0000256" key="3">
    <source>
        <dbReference type="ARBA" id="ARBA00022475"/>
    </source>
</evidence>
<dbReference type="HOGENOM" id="CLU_1328109_0_0_1"/>
<dbReference type="InterPro" id="IPR032675">
    <property type="entry name" value="LRR_dom_sf"/>
</dbReference>
<evidence type="ECO:0000256" key="9">
    <source>
        <dbReference type="ARBA" id="ARBA00023136"/>
    </source>
</evidence>
<evidence type="ECO:0000313" key="14">
    <source>
        <dbReference type="Proteomes" id="UP000002051"/>
    </source>
</evidence>
<organism evidence="12 14">
    <name type="scientific">Medicago truncatula</name>
    <name type="common">Barrel medic</name>
    <name type="synonym">Medicago tribuloides</name>
    <dbReference type="NCBI Taxonomy" id="3880"/>
    <lineage>
        <taxon>Eukaryota</taxon>
        <taxon>Viridiplantae</taxon>
        <taxon>Streptophyta</taxon>
        <taxon>Embryophyta</taxon>
        <taxon>Tracheophyta</taxon>
        <taxon>Spermatophyta</taxon>
        <taxon>Magnoliopsida</taxon>
        <taxon>eudicotyledons</taxon>
        <taxon>Gunneridae</taxon>
        <taxon>Pentapetalae</taxon>
        <taxon>rosids</taxon>
        <taxon>fabids</taxon>
        <taxon>Fabales</taxon>
        <taxon>Fabaceae</taxon>
        <taxon>Papilionoideae</taxon>
        <taxon>50 kb inversion clade</taxon>
        <taxon>NPAAA clade</taxon>
        <taxon>Hologalegina</taxon>
        <taxon>IRL clade</taxon>
        <taxon>Trifolieae</taxon>
        <taxon>Medicago</taxon>
    </lineage>
</organism>